<dbReference type="Proteomes" id="UP001610563">
    <property type="component" value="Unassembled WGS sequence"/>
</dbReference>
<dbReference type="InterPro" id="IPR053228">
    <property type="entry name" value="Stereospecific_Lipase"/>
</dbReference>
<protein>
    <recommendedName>
        <fullName evidence="3">Lipase</fullName>
    </recommendedName>
</protein>
<dbReference type="SUPFAM" id="SSF53474">
    <property type="entry name" value="alpha/beta-Hydrolases"/>
    <property type="match status" value="1"/>
</dbReference>
<keyword evidence="2" id="KW-1185">Reference proteome</keyword>
<dbReference type="PANTHER" id="PTHR37574:SF1">
    <property type="entry name" value="LIPASE B"/>
    <property type="match status" value="1"/>
</dbReference>
<evidence type="ECO:0000313" key="2">
    <source>
        <dbReference type="Proteomes" id="UP001610563"/>
    </source>
</evidence>
<name>A0ABR4FVC8_9EURO</name>
<reference evidence="1 2" key="1">
    <citation type="submission" date="2024-07" db="EMBL/GenBank/DDBJ databases">
        <title>Section-level genome sequencing and comparative genomics of Aspergillus sections Usti and Cavernicolus.</title>
        <authorList>
            <consortium name="Lawrence Berkeley National Laboratory"/>
            <person name="Nybo J.L."/>
            <person name="Vesth T.C."/>
            <person name="Theobald S."/>
            <person name="Frisvad J.C."/>
            <person name="Larsen T.O."/>
            <person name="Kjaerboelling I."/>
            <person name="Rothschild-Mancinelli K."/>
            <person name="Lyhne E.K."/>
            <person name="Kogle M.E."/>
            <person name="Barry K."/>
            <person name="Clum A."/>
            <person name="Na H."/>
            <person name="Ledsgaard L."/>
            <person name="Lin J."/>
            <person name="Lipzen A."/>
            <person name="Kuo A."/>
            <person name="Riley R."/>
            <person name="Mondo S."/>
            <person name="Labutti K."/>
            <person name="Haridas S."/>
            <person name="Pangalinan J."/>
            <person name="Salamov A.A."/>
            <person name="Simmons B.A."/>
            <person name="Magnuson J.K."/>
            <person name="Chen J."/>
            <person name="Drula E."/>
            <person name="Henrissat B."/>
            <person name="Wiebenga A."/>
            <person name="Lubbers R.J."/>
            <person name="Gomes A.C."/>
            <person name="Makela M.R."/>
            <person name="Stajich J."/>
            <person name="Grigoriev I.V."/>
            <person name="Mortensen U.H."/>
            <person name="De Vries R.P."/>
            <person name="Baker S.E."/>
            <person name="Andersen M.R."/>
        </authorList>
    </citation>
    <scope>NUCLEOTIDE SEQUENCE [LARGE SCALE GENOMIC DNA]</scope>
    <source>
        <strain evidence="1 2">CBS 209.92</strain>
    </source>
</reference>
<comment type="caution">
    <text evidence="1">The sequence shown here is derived from an EMBL/GenBank/DDBJ whole genome shotgun (WGS) entry which is preliminary data.</text>
</comment>
<dbReference type="EMBL" id="JBFTWV010000101">
    <property type="protein sequence ID" value="KAL2787232.1"/>
    <property type="molecule type" value="Genomic_DNA"/>
</dbReference>
<evidence type="ECO:0000313" key="1">
    <source>
        <dbReference type="EMBL" id="KAL2787232.1"/>
    </source>
</evidence>
<proteinExistence type="predicted"/>
<dbReference type="PANTHER" id="PTHR37574">
    <property type="entry name" value="LIPASE B"/>
    <property type="match status" value="1"/>
</dbReference>
<accession>A0ABR4FVC8</accession>
<gene>
    <name evidence="1" type="ORF">BJX66DRAFT_328028</name>
</gene>
<dbReference type="InterPro" id="IPR029058">
    <property type="entry name" value="AB_hydrolase_fold"/>
</dbReference>
<dbReference type="Gene3D" id="3.40.50.1820">
    <property type="entry name" value="alpha/beta hydrolase"/>
    <property type="match status" value="1"/>
</dbReference>
<evidence type="ECO:0008006" key="3">
    <source>
        <dbReference type="Google" id="ProtNLM"/>
    </source>
</evidence>
<organism evidence="1 2">
    <name type="scientific">Aspergillus keveii</name>
    <dbReference type="NCBI Taxonomy" id="714993"/>
    <lineage>
        <taxon>Eukaryota</taxon>
        <taxon>Fungi</taxon>
        <taxon>Dikarya</taxon>
        <taxon>Ascomycota</taxon>
        <taxon>Pezizomycotina</taxon>
        <taxon>Eurotiomycetes</taxon>
        <taxon>Eurotiomycetidae</taxon>
        <taxon>Eurotiales</taxon>
        <taxon>Aspergillaceae</taxon>
        <taxon>Aspergillus</taxon>
        <taxon>Aspergillus subgen. Nidulantes</taxon>
    </lineage>
</organism>
<sequence length="376" mass="41035">MNSMDSSELAPFAALQEHSYASSKSAQLTRSYDGNDGSHRNLYTNFKSFSWLVWHIRILVIALNGSELSDNSTPLNSMYNNNDPQPSPTIYTQKHLDDVPFSVNETLLRSSIYIPSGFEYGQGNKTPILLVPGTGISGGSTYANTIGKLLQRTTYADPVWLNIPGDSLGDIQVNSEYVAYAINYISSVSGNRNLSIVSWSQGAINVHWSFMYWPSTRQAISDFVALSPDFKGTILASLLCSSLTPPALCVPSIIQQKSSSNFISLFSSNGGREAFVPTTTIYSSSDEIVQPQDGTNASGYIEDPKAVVLHEGILYNAVAWALIQDGITHPGPGKSSRLKNMKELCWAESLLIQALAHVALYIPKTISEPEKASYVI</sequence>